<dbReference type="CDD" id="cd00157">
    <property type="entry name" value="Rho"/>
    <property type="match status" value="1"/>
</dbReference>
<dbReference type="FunFam" id="3.40.50.300:FF:000983">
    <property type="entry name" value="Rho family GTPase"/>
    <property type="match status" value="1"/>
</dbReference>
<evidence type="ECO:0000256" key="9">
    <source>
        <dbReference type="ARBA" id="ARBA00023289"/>
    </source>
</evidence>
<organism evidence="10 11">
    <name type="scientific">Strigamia maritima</name>
    <name type="common">European centipede</name>
    <name type="synonym">Geophilus maritimus</name>
    <dbReference type="NCBI Taxonomy" id="126957"/>
    <lineage>
        <taxon>Eukaryota</taxon>
        <taxon>Metazoa</taxon>
        <taxon>Ecdysozoa</taxon>
        <taxon>Arthropoda</taxon>
        <taxon>Myriapoda</taxon>
        <taxon>Chilopoda</taxon>
        <taxon>Pleurostigmophora</taxon>
        <taxon>Geophilomorpha</taxon>
        <taxon>Linotaeniidae</taxon>
        <taxon>Strigamia</taxon>
    </lineage>
</organism>
<evidence type="ECO:0000256" key="5">
    <source>
        <dbReference type="ARBA" id="ARBA00022741"/>
    </source>
</evidence>
<comment type="similarity">
    <text evidence="2">Belongs to the small GTPase superfamily. Rho family.</text>
</comment>
<dbReference type="Proteomes" id="UP000014500">
    <property type="component" value="Unassembled WGS sequence"/>
</dbReference>
<dbReference type="GO" id="GO:0022412">
    <property type="term" value="P:cellular process involved in reproduction in multicellular organism"/>
    <property type="evidence" value="ECO:0007669"/>
    <property type="project" value="UniProtKB-ARBA"/>
</dbReference>
<keyword evidence="4" id="KW-0488">Methylation</keyword>
<dbReference type="EMBL" id="JH431929">
    <property type="status" value="NOT_ANNOTATED_CDS"/>
    <property type="molecule type" value="Genomic_DNA"/>
</dbReference>
<dbReference type="GO" id="GO:0003006">
    <property type="term" value="P:developmental process involved in reproduction"/>
    <property type="evidence" value="ECO:0007669"/>
    <property type="project" value="UniProtKB-ARBA"/>
</dbReference>
<keyword evidence="5" id="KW-0547">Nucleotide-binding</keyword>
<dbReference type="OMA" id="ENVIHKW"/>
<dbReference type="Pfam" id="PF00071">
    <property type="entry name" value="Ras"/>
    <property type="match status" value="1"/>
</dbReference>
<evidence type="ECO:0000256" key="8">
    <source>
        <dbReference type="ARBA" id="ARBA00023288"/>
    </source>
</evidence>
<keyword evidence="8" id="KW-0449">Lipoprotein</keyword>
<dbReference type="GO" id="GO:0007264">
    <property type="term" value="P:small GTPase-mediated signal transduction"/>
    <property type="evidence" value="ECO:0007669"/>
    <property type="project" value="InterPro"/>
</dbReference>
<keyword evidence="11" id="KW-1185">Reference proteome</keyword>
<dbReference type="NCBIfam" id="TIGR00231">
    <property type="entry name" value="small_GTP"/>
    <property type="match status" value="1"/>
</dbReference>
<proteinExistence type="inferred from homology"/>
<dbReference type="Gene3D" id="3.40.50.300">
    <property type="entry name" value="P-loop containing nucleotide triphosphate hydrolases"/>
    <property type="match status" value="1"/>
</dbReference>
<dbReference type="GO" id="GO:0035099">
    <property type="term" value="P:hemocyte migration"/>
    <property type="evidence" value="ECO:0007669"/>
    <property type="project" value="UniProtKB-ARBA"/>
</dbReference>
<dbReference type="GO" id="GO:0001667">
    <property type="term" value="P:ameboidal-type cell migration"/>
    <property type="evidence" value="ECO:0007669"/>
    <property type="project" value="UniProtKB-ARBA"/>
</dbReference>
<name>T1JJW0_STRMM</name>
<reference evidence="11" key="1">
    <citation type="submission" date="2011-05" db="EMBL/GenBank/DDBJ databases">
        <authorList>
            <person name="Richards S.R."/>
            <person name="Qu J."/>
            <person name="Jiang H."/>
            <person name="Jhangiani S.N."/>
            <person name="Agravi P."/>
            <person name="Goodspeed R."/>
            <person name="Gross S."/>
            <person name="Mandapat C."/>
            <person name="Jackson L."/>
            <person name="Mathew T."/>
            <person name="Pu L."/>
            <person name="Thornton R."/>
            <person name="Saada N."/>
            <person name="Wilczek-Boney K.B."/>
            <person name="Lee S."/>
            <person name="Kovar C."/>
            <person name="Wu Y."/>
            <person name="Scherer S.E."/>
            <person name="Worley K.C."/>
            <person name="Muzny D.M."/>
            <person name="Gibbs R."/>
        </authorList>
    </citation>
    <scope>NUCLEOTIDE SEQUENCE</scope>
    <source>
        <strain evidence="11">Brora</strain>
    </source>
</reference>
<evidence type="ECO:0000256" key="4">
    <source>
        <dbReference type="ARBA" id="ARBA00022481"/>
    </source>
</evidence>
<dbReference type="PANTHER" id="PTHR24072">
    <property type="entry name" value="RHO FAMILY GTPASE"/>
    <property type="match status" value="1"/>
</dbReference>
<protein>
    <recommendedName>
        <fullName evidence="12">Ras-like GTP-binding protein RhoL</fullName>
    </recommendedName>
</protein>
<evidence type="ECO:0000256" key="7">
    <source>
        <dbReference type="ARBA" id="ARBA00023136"/>
    </source>
</evidence>
<dbReference type="PROSITE" id="PS51420">
    <property type="entry name" value="RHO"/>
    <property type="match status" value="1"/>
</dbReference>
<evidence type="ECO:0000256" key="6">
    <source>
        <dbReference type="ARBA" id="ARBA00023134"/>
    </source>
</evidence>
<dbReference type="eggNOG" id="KOG0393">
    <property type="taxonomic scope" value="Eukaryota"/>
</dbReference>
<dbReference type="SMART" id="SM00173">
    <property type="entry name" value="RAS"/>
    <property type="match status" value="1"/>
</dbReference>
<dbReference type="InterPro" id="IPR003578">
    <property type="entry name" value="Small_GTPase_Rho"/>
</dbReference>
<evidence type="ECO:0000256" key="3">
    <source>
        <dbReference type="ARBA" id="ARBA00022475"/>
    </source>
</evidence>
<dbReference type="InterPro" id="IPR001806">
    <property type="entry name" value="Small_GTPase"/>
</dbReference>
<evidence type="ECO:0000256" key="1">
    <source>
        <dbReference type="ARBA" id="ARBA00004342"/>
    </source>
</evidence>
<keyword evidence="3" id="KW-1003">Cell membrane</keyword>
<dbReference type="SMART" id="SM00174">
    <property type="entry name" value="RHO"/>
    <property type="match status" value="1"/>
</dbReference>
<dbReference type="STRING" id="126957.T1JJW0"/>
<dbReference type="PhylomeDB" id="T1JJW0"/>
<dbReference type="GO" id="GO:0035006">
    <property type="term" value="P:melanization defense response"/>
    <property type="evidence" value="ECO:0007669"/>
    <property type="project" value="UniProtKB-ARBA"/>
</dbReference>
<dbReference type="InterPro" id="IPR027417">
    <property type="entry name" value="P-loop_NTPase"/>
</dbReference>
<evidence type="ECO:0000313" key="11">
    <source>
        <dbReference type="Proteomes" id="UP000014500"/>
    </source>
</evidence>
<dbReference type="SMART" id="SM00175">
    <property type="entry name" value="RAB"/>
    <property type="match status" value="1"/>
</dbReference>
<dbReference type="GO" id="GO:0003924">
    <property type="term" value="F:GTPase activity"/>
    <property type="evidence" value="ECO:0007669"/>
    <property type="project" value="InterPro"/>
</dbReference>
<evidence type="ECO:0000256" key="2">
    <source>
        <dbReference type="ARBA" id="ARBA00010142"/>
    </source>
</evidence>
<keyword evidence="7" id="KW-0472">Membrane</keyword>
<dbReference type="PROSITE" id="PS51421">
    <property type="entry name" value="RAS"/>
    <property type="match status" value="1"/>
</dbReference>
<dbReference type="InterPro" id="IPR005225">
    <property type="entry name" value="Small_GTP-bd"/>
</dbReference>
<sequence>MTSESSSQRPLKIVVVGDGTVGKTCLLIAYTTDIFPTEYVPTVFDNYSGSIICDQLKLNMTLWDTAGQEDYERLRPLSYPQTDVFILCYSVDNKTSFSNIASKWCPEVRHYCPKVPIVLVATKNDLRKERPFKCVTTYEGKRLCAKIRAAKYVECSAKTRHGLEEVFREAARSVLKPKSIKRSCVLL</sequence>
<evidence type="ECO:0008006" key="12">
    <source>
        <dbReference type="Google" id="ProtNLM"/>
    </source>
</evidence>
<dbReference type="GO" id="GO:0005525">
    <property type="term" value="F:GTP binding"/>
    <property type="evidence" value="ECO:0007669"/>
    <property type="project" value="UniProtKB-KW"/>
</dbReference>
<dbReference type="GO" id="GO:0005886">
    <property type="term" value="C:plasma membrane"/>
    <property type="evidence" value="ECO:0007669"/>
    <property type="project" value="UniProtKB-SubCell"/>
</dbReference>
<reference evidence="10" key="2">
    <citation type="submission" date="2015-02" db="UniProtKB">
        <authorList>
            <consortium name="EnsemblMetazoa"/>
        </authorList>
    </citation>
    <scope>IDENTIFICATION</scope>
</reference>
<comment type="subcellular location">
    <subcellularLocation>
        <location evidence="1">Cell membrane</location>
        <topology evidence="1">Lipid-anchor</topology>
        <orientation evidence="1">Cytoplasmic side</orientation>
    </subcellularLocation>
</comment>
<dbReference type="EnsemblMetazoa" id="SMAR014140-RA">
    <property type="protein sequence ID" value="SMAR014140-PA"/>
    <property type="gene ID" value="SMAR014140"/>
</dbReference>
<dbReference type="PRINTS" id="PR00449">
    <property type="entry name" value="RASTRNSFRMNG"/>
</dbReference>
<dbReference type="AlphaFoldDB" id="T1JJW0"/>
<evidence type="ECO:0000313" key="10">
    <source>
        <dbReference type="EnsemblMetazoa" id="SMAR014140-PA"/>
    </source>
</evidence>
<keyword evidence="9" id="KW-0636">Prenylation</keyword>
<keyword evidence="6" id="KW-0342">GTP-binding</keyword>
<dbReference type="SUPFAM" id="SSF52540">
    <property type="entry name" value="P-loop containing nucleoside triphosphate hydrolases"/>
    <property type="match status" value="1"/>
</dbReference>
<dbReference type="HOGENOM" id="CLU_041217_21_3_1"/>
<accession>T1JJW0</accession>
<dbReference type="PROSITE" id="PS51419">
    <property type="entry name" value="RAB"/>
    <property type="match status" value="1"/>
</dbReference>